<comment type="caution">
    <text evidence="2">The sequence shown here is derived from an EMBL/GenBank/DDBJ whole genome shotgun (WGS) entry which is preliminary data.</text>
</comment>
<dbReference type="NCBIfam" id="TIGR02532">
    <property type="entry name" value="IV_pilin_GFxxxE"/>
    <property type="match status" value="1"/>
</dbReference>
<keyword evidence="1" id="KW-0812">Transmembrane</keyword>
<dbReference type="EMBL" id="JAENIJ010000030">
    <property type="protein sequence ID" value="MBK1883932.1"/>
    <property type="molecule type" value="Genomic_DNA"/>
</dbReference>
<feature type="transmembrane region" description="Helical" evidence="1">
    <location>
        <begin position="12"/>
        <end position="35"/>
    </location>
</feature>
<evidence type="ECO:0000313" key="3">
    <source>
        <dbReference type="Proteomes" id="UP000603141"/>
    </source>
</evidence>
<sequence>MKSGKNLKKGGFTLLETVIAIGVLAVLLTGFMAVFGPAANSIKRSINAQEADRLATSVERELVTLHKNESTTTIKSGFDKAFTWLDECDDYRTAIFVYQYRANPDSIRSDETLQPVKSAKGQPGKDYIVLPMVRRLDDPEFFNDLPAIEGTLFLVKCTQLTFDEQDRLVADPNKTNGKILDPRNDTAVSVPDRYPDSVIAFAAEFHAMPTTTVAYFKGDGFKRRFETAKNPVFVRNLAVRR</sequence>
<dbReference type="InterPro" id="IPR012902">
    <property type="entry name" value="N_methyl_site"/>
</dbReference>
<keyword evidence="1" id="KW-0472">Membrane</keyword>
<dbReference type="RefSeq" id="WP_200272585.1">
    <property type="nucleotide sequence ID" value="NZ_JAENIJ010000030.1"/>
</dbReference>
<dbReference type="Proteomes" id="UP000603141">
    <property type="component" value="Unassembled WGS sequence"/>
</dbReference>
<protein>
    <submittedName>
        <fullName evidence="2">Type II secretion system protein</fullName>
    </submittedName>
</protein>
<proteinExistence type="predicted"/>
<name>A0A934SD40_9BACT</name>
<organism evidence="2 3">
    <name type="scientific">Luteolibacter pohnpeiensis</name>
    <dbReference type="NCBI Taxonomy" id="454153"/>
    <lineage>
        <taxon>Bacteria</taxon>
        <taxon>Pseudomonadati</taxon>
        <taxon>Verrucomicrobiota</taxon>
        <taxon>Verrucomicrobiia</taxon>
        <taxon>Verrucomicrobiales</taxon>
        <taxon>Verrucomicrobiaceae</taxon>
        <taxon>Luteolibacter</taxon>
    </lineage>
</organism>
<dbReference type="PROSITE" id="PS00409">
    <property type="entry name" value="PROKAR_NTER_METHYL"/>
    <property type="match status" value="1"/>
</dbReference>
<accession>A0A934SD40</accession>
<evidence type="ECO:0000313" key="2">
    <source>
        <dbReference type="EMBL" id="MBK1883932.1"/>
    </source>
</evidence>
<keyword evidence="1" id="KW-1133">Transmembrane helix</keyword>
<dbReference type="Pfam" id="PF07963">
    <property type="entry name" value="N_methyl"/>
    <property type="match status" value="1"/>
</dbReference>
<dbReference type="AlphaFoldDB" id="A0A934SD40"/>
<reference evidence="2" key="1">
    <citation type="submission" date="2021-01" db="EMBL/GenBank/DDBJ databases">
        <title>Modified the classification status of verrucomicrobia.</title>
        <authorList>
            <person name="Feng X."/>
        </authorList>
    </citation>
    <scope>NUCLEOTIDE SEQUENCE</scope>
    <source>
        <strain evidence="2">KCTC 22041</strain>
    </source>
</reference>
<evidence type="ECO:0000256" key="1">
    <source>
        <dbReference type="SAM" id="Phobius"/>
    </source>
</evidence>
<gene>
    <name evidence="2" type="ORF">JIN85_16050</name>
</gene>
<keyword evidence="3" id="KW-1185">Reference proteome</keyword>